<proteinExistence type="predicted"/>
<dbReference type="SUPFAM" id="SSF49503">
    <property type="entry name" value="Cupredoxins"/>
    <property type="match status" value="1"/>
</dbReference>
<dbReference type="Gene3D" id="2.60.40.420">
    <property type="entry name" value="Cupredoxins - blue copper proteins"/>
    <property type="match status" value="1"/>
</dbReference>
<gene>
    <name evidence="2" type="ORF">FYK55_25150</name>
</gene>
<evidence type="ECO:0000313" key="3">
    <source>
        <dbReference type="Proteomes" id="UP000324479"/>
    </source>
</evidence>
<dbReference type="SUPFAM" id="SSF49464">
    <property type="entry name" value="Carboxypeptidase regulatory domain-like"/>
    <property type="match status" value="1"/>
</dbReference>
<feature type="signal peptide" evidence="1">
    <location>
        <begin position="1"/>
        <end position="25"/>
    </location>
</feature>
<organism evidence="2 3">
    <name type="scientific">Roseiconus nitratireducens</name>
    <dbReference type="NCBI Taxonomy" id="2605748"/>
    <lineage>
        <taxon>Bacteria</taxon>
        <taxon>Pseudomonadati</taxon>
        <taxon>Planctomycetota</taxon>
        <taxon>Planctomycetia</taxon>
        <taxon>Pirellulales</taxon>
        <taxon>Pirellulaceae</taxon>
        <taxon>Roseiconus</taxon>
    </lineage>
</organism>
<accession>A0A5M6CXR5</accession>
<dbReference type="InterPro" id="IPR008969">
    <property type="entry name" value="CarboxyPept-like_regulatory"/>
</dbReference>
<name>A0A5M6CXR5_9BACT</name>
<dbReference type="InterPro" id="IPR008972">
    <property type="entry name" value="Cupredoxin"/>
</dbReference>
<dbReference type="EMBL" id="VWOX01000021">
    <property type="protein sequence ID" value="KAA5539210.1"/>
    <property type="molecule type" value="Genomic_DNA"/>
</dbReference>
<comment type="caution">
    <text evidence="2">The sequence shown here is derived from an EMBL/GenBank/DDBJ whole genome shotgun (WGS) entry which is preliminary data.</text>
</comment>
<feature type="chain" id="PRO_5024455598" evidence="1">
    <location>
        <begin position="26"/>
        <end position="262"/>
    </location>
</feature>
<evidence type="ECO:0000313" key="2">
    <source>
        <dbReference type="EMBL" id="KAA5539210.1"/>
    </source>
</evidence>
<keyword evidence="1" id="KW-0732">Signal</keyword>
<dbReference type="RefSeq" id="WP_150079403.1">
    <property type="nucleotide sequence ID" value="NZ_VWOX01000021.1"/>
</dbReference>
<evidence type="ECO:0000256" key="1">
    <source>
        <dbReference type="SAM" id="SignalP"/>
    </source>
</evidence>
<reference evidence="2 3" key="1">
    <citation type="submission" date="2019-08" db="EMBL/GenBank/DDBJ databases">
        <authorList>
            <person name="Dhanesh K."/>
            <person name="Kumar G."/>
            <person name="Sasikala C."/>
            <person name="Venkata Ramana C."/>
        </authorList>
    </citation>
    <scope>NUCLEOTIDE SEQUENCE [LARGE SCALE GENOMIC DNA]</scope>
    <source>
        <strain evidence="2 3">JC645</strain>
    </source>
</reference>
<dbReference type="Proteomes" id="UP000324479">
    <property type="component" value="Unassembled WGS sequence"/>
</dbReference>
<sequence>MNSKPLGVYSLAVALVVLAASTGRAADLTMRFVWEGRPPELEPIENPFAHDCREVDLNEGRQFVDAKSKGVRDVVAYVSPSRREREQWKRPPRNREVEIGVKDCRIQPHIVVAQAGDRLIVREQDDAVFHNLTFAWFANQPFSGVVPPKSSYTLRLRSAEPAPIPVRCNIHPWERAYVLVLEHEFVGVSDKDGHLAIRGLPKGPVTIRVWHEHGTLGSVRIGGERRPLAKGRLHLDLNDPVTDLGEVVIDAASFENRDRAAD</sequence>
<dbReference type="AlphaFoldDB" id="A0A5M6CXR5"/>
<keyword evidence="3" id="KW-1185">Reference proteome</keyword>
<protein>
    <submittedName>
        <fullName evidence="2">Uncharacterized protein</fullName>
    </submittedName>
</protein>